<accession>A0A834XYQ0</accession>
<dbReference type="OrthoDB" id="10261556at2759"/>
<evidence type="ECO:0000313" key="1">
    <source>
        <dbReference type="EMBL" id="KAF7996015.1"/>
    </source>
</evidence>
<name>A0A834XYQ0_APHGI</name>
<organism evidence="1 2">
    <name type="scientific">Aphidius gifuensis</name>
    <name type="common">Parasitoid wasp</name>
    <dbReference type="NCBI Taxonomy" id="684658"/>
    <lineage>
        <taxon>Eukaryota</taxon>
        <taxon>Metazoa</taxon>
        <taxon>Ecdysozoa</taxon>
        <taxon>Arthropoda</taxon>
        <taxon>Hexapoda</taxon>
        <taxon>Insecta</taxon>
        <taxon>Pterygota</taxon>
        <taxon>Neoptera</taxon>
        <taxon>Endopterygota</taxon>
        <taxon>Hymenoptera</taxon>
        <taxon>Apocrita</taxon>
        <taxon>Ichneumonoidea</taxon>
        <taxon>Braconidae</taxon>
        <taxon>Aphidiinae</taxon>
        <taxon>Aphidius</taxon>
    </lineage>
</organism>
<dbReference type="Proteomes" id="UP000639338">
    <property type="component" value="Unassembled WGS sequence"/>
</dbReference>
<gene>
    <name evidence="1" type="ORF">HCN44_009053</name>
</gene>
<proteinExistence type="predicted"/>
<dbReference type="AlphaFoldDB" id="A0A834XYQ0"/>
<protein>
    <submittedName>
        <fullName evidence="1">Uncharacterized protein</fullName>
    </submittedName>
</protein>
<dbReference type="EMBL" id="JACMRX010000002">
    <property type="protein sequence ID" value="KAF7996015.1"/>
    <property type="molecule type" value="Genomic_DNA"/>
</dbReference>
<reference evidence="1 2" key="1">
    <citation type="submission" date="2020-08" db="EMBL/GenBank/DDBJ databases">
        <title>Aphidius gifuensis genome sequencing and assembly.</title>
        <authorList>
            <person name="Du Z."/>
        </authorList>
    </citation>
    <scope>NUCLEOTIDE SEQUENCE [LARGE SCALE GENOMIC DNA]</scope>
    <source>
        <strain evidence="1">YNYX2018</strain>
        <tissue evidence="1">Adults</tissue>
    </source>
</reference>
<comment type="caution">
    <text evidence="1">The sequence shown here is derived from an EMBL/GenBank/DDBJ whole genome shotgun (WGS) entry which is preliminary data.</text>
</comment>
<keyword evidence="2" id="KW-1185">Reference proteome</keyword>
<sequence>MILDQVIQVVALTATAAEEVVQVIFKSLRMAKPQIFSSPVFRNNLFYDVWFVDSIAKPLEHLKNFVLESLLSTDTENIRGIIFKEDT</sequence>
<evidence type="ECO:0000313" key="2">
    <source>
        <dbReference type="Proteomes" id="UP000639338"/>
    </source>
</evidence>